<keyword evidence="3" id="KW-1185">Reference proteome</keyword>
<reference evidence="2 3" key="1">
    <citation type="journal article" date="2021" name="Sci. Rep.">
        <title>The distribution of antibiotic resistance genes in chicken gut microbiota commensals.</title>
        <authorList>
            <person name="Juricova H."/>
            <person name="Matiasovicova J."/>
            <person name="Kubasova T."/>
            <person name="Cejkova D."/>
            <person name="Rychlik I."/>
        </authorList>
    </citation>
    <scope>NUCLEOTIDE SEQUENCE [LARGE SCALE GENOMIC DNA]</scope>
    <source>
        <strain evidence="2 3">An537</strain>
    </source>
</reference>
<protein>
    <submittedName>
        <fullName evidence="2">Small basic family protein</fullName>
    </submittedName>
</protein>
<dbReference type="Pfam" id="PF06947">
    <property type="entry name" value="DUF1290"/>
    <property type="match status" value="1"/>
</dbReference>
<keyword evidence="1" id="KW-0472">Membrane</keyword>
<gene>
    <name evidence="2" type="ORF">H6A01_01525</name>
</gene>
<accession>A0ABS2GCZ3</accession>
<sequence>MIYVYIVLGLIVGISLGSISPLEIPPVYAKYTSVALLAALDSVFGGTRAALERVFDLSIFLTGFFSNSLLAALLVFLGNIVGIDLYYVALISFGLRLFQNTAAIRRLLLSRRTK</sequence>
<keyword evidence="1" id="KW-1003">Cell membrane</keyword>
<comment type="similarity">
    <text evidence="1">Belongs to the sbp family.</text>
</comment>
<proteinExistence type="inferred from homology"/>
<evidence type="ECO:0000313" key="3">
    <source>
        <dbReference type="Proteomes" id="UP000707138"/>
    </source>
</evidence>
<dbReference type="RefSeq" id="WP_028255765.1">
    <property type="nucleotide sequence ID" value="NZ_CALXQD010000003.1"/>
</dbReference>
<comment type="subcellular location">
    <subcellularLocation>
        <location evidence="1">Cell membrane</location>
        <topology evidence="1">Multi-pass membrane protein</topology>
    </subcellularLocation>
</comment>
<organism evidence="2 3">
    <name type="scientific">Veillonella magna</name>
    <dbReference type="NCBI Taxonomy" id="464322"/>
    <lineage>
        <taxon>Bacteria</taxon>
        <taxon>Bacillati</taxon>
        <taxon>Bacillota</taxon>
        <taxon>Negativicutes</taxon>
        <taxon>Veillonellales</taxon>
        <taxon>Veillonellaceae</taxon>
        <taxon>Veillonella</taxon>
    </lineage>
</organism>
<name>A0ABS2GCZ3_9FIRM</name>
<dbReference type="EMBL" id="JACJLA010000002">
    <property type="protein sequence ID" value="MBM6912009.1"/>
    <property type="molecule type" value="Genomic_DNA"/>
</dbReference>
<evidence type="ECO:0000256" key="1">
    <source>
        <dbReference type="PIRNR" id="PIRNR018579"/>
    </source>
</evidence>
<dbReference type="PIRSF" id="PIRSF018579">
    <property type="entry name" value="Sbp"/>
    <property type="match status" value="1"/>
</dbReference>
<evidence type="ECO:0000313" key="2">
    <source>
        <dbReference type="EMBL" id="MBM6912009.1"/>
    </source>
</evidence>
<dbReference type="Proteomes" id="UP000707138">
    <property type="component" value="Unassembled WGS sequence"/>
</dbReference>
<dbReference type="InterPro" id="IPR009709">
    <property type="entry name" value="DUF1290"/>
</dbReference>
<keyword evidence="1" id="KW-0812">Transmembrane</keyword>
<comment type="caution">
    <text evidence="2">The sequence shown here is derived from an EMBL/GenBank/DDBJ whole genome shotgun (WGS) entry which is preliminary data.</text>
</comment>